<accession>A0AAD9PFH4</accession>
<name>A0AAD9PFH4_RIDPI</name>
<keyword evidence="3" id="KW-1185">Reference proteome</keyword>
<dbReference type="PANTHER" id="PTHR34645:SF1">
    <property type="entry name" value="GENE 136-RELATED"/>
    <property type="match status" value="1"/>
</dbReference>
<keyword evidence="1" id="KW-0175">Coiled coil</keyword>
<reference evidence="2" key="1">
    <citation type="journal article" date="2023" name="Mol. Biol. Evol.">
        <title>Third-Generation Sequencing Reveals the Adaptive Role of the Epigenome in Three Deep-Sea Polychaetes.</title>
        <authorList>
            <person name="Perez M."/>
            <person name="Aroh O."/>
            <person name="Sun Y."/>
            <person name="Lan Y."/>
            <person name="Juniper S.K."/>
            <person name="Young C.R."/>
            <person name="Angers B."/>
            <person name="Qian P.Y."/>
        </authorList>
    </citation>
    <scope>NUCLEOTIDE SEQUENCE</scope>
    <source>
        <strain evidence="2">R07B-5</strain>
    </source>
</reference>
<sequence>MAPPVATLLPALRPRVKYDGVPLRYEETKPVLIQAGAHRKILYIGEELHDREIQQLTREQEKAVYMAQETIWEQAEAMRVEAVEKALHVAQDEHETAMRRMARAHERTLREEVTRIEGEAEIKFREQLAQEKITCDANLRRELDAMEIRWQDRLAEALNAIRIMEREKAEARVLQAEREEEVRTNQALEELGAKHEKAMTELSQSYDVLVSEEIEKAKQEAAEKSETRINNTRDLYEQQLQVLRTHISEKNELIAKLQAALNGLVLERARLKTQLEHTHKEFETFVNSAIPVQDAAGFLLPSFRTKPKLKKLTF</sequence>
<gene>
    <name evidence="2" type="ORF">NP493_11g02023</name>
</gene>
<dbReference type="AlphaFoldDB" id="A0AAD9PFH4"/>
<dbReference type="EMBL" id="JAODUO010000010">
    <property type="protein sequence ID" value="KAK2193577.1"/>
    <property type="molecule type" value="Genomic_DNA"/>
</dbReference>
<evidence type="ECO:0000313" key="3">
    <source>
        <dbReference type="Proteomes" id="UP001209878"/>
    </source>
</evidence>
<proteinExistence type="predicted"/>
<comment type="caution">
    <text evidence="2">The sequence shown here is derived from an EMBL/GenBank/DDBJ whole genome shotgun (WGS) entry which is preliminary data.</text>
</comment>
<evidence type="ECO:0000313" key="2">
    <source>
        <dbReference type="EMBL" id="KAK2193577.1"/>
    </source>
</evidence>
<evidence type="ECO:0000256" key="1">
    <source>
        <dbReference type="SAM" id="Coils"/>
    </source>
</evidence>
<dbReference type="Proteomes" id="UP001209878">
    <property type="component" value="Unassembled WGS sequence"/>
</dbReference>
<organism evidence="2 3">
    <name type="scientific">Ridgeia piscesae</name>
    <name type="common">Tubeworm</name>
    <dbReference type="NCBI Taxonomy" id="27915"/>
    <lineage>
        <taxon>Eukaryota</taxon>
        <taxon>Metazoa</taxon>
        <taxon>Spiralia</taxon>
        <taxon>Lophotrochozoa</taxon>
        <taxon>Annelida</taxon>
        <taxon>Polychaeta</taxon>
        <taxon>Sedentaria</taxon>
        <taxon>Canalipalpata</taxon>
        <taxon>Sabellida</taxon>
        <taxon>Siboglinidae</taxon>
        <taxon>Ridgeia</taxon>
    </lineage>
</organism>
<protein>
    <submittedName>
        <fullName evidence="2">Uncharacterized protein</fullName>
    </submittedName>
</protein>
<dbReference type="PANTHER" id="PTHR34645">
    <property type="entry name" value="SIMILAR TO HYPOTHETICAL PROTEIN"/>
    <property type="match status" value="1"/>
</dbReference>
<dbReference type="InterPro" id="IPR038927">
    <property type="entry name" value="C6orf163"/>
</dbReference>
<feature type="coiled-coil region" evidence="1">
    <location>
        <begin position="154"/>
        <end position="191"/>
    </location>
</feature>